<evidence type="ECO:0000256" key="1">
    <source>
        <dbReference type="ARBA" id="ARBA00022729"/>
    </source>
</evidence>
<feature type="domain" description="Fibronectin type-III" evidence="3">
    <location>
        <begin position="216"/>
        <end position="320"/>
    </location>
</feature>
<protein>
    <submittedName>
        <fullName evidence="4">3',5'-cyclic AMP phosphodiesterase CpdA</fullName>
    </submittedName>
</protein>
<sequence length="599" mass="67876">MNTFFRYLAVLILLSACSANANKQQEAFIPVAEVRDQVLERLIQQEPKERLASLDDEFVMNFITEEEKHVFANNSWVFTVDKPAIVSIMRFKGQKTVPFWLEESGFTNTGKTVSNDSYDYEVWQKQVPAGKVNLGINGFDLQRVVYFVTIGPVAKGSELNITDVYPNQWPVINMEKGAYTYNDWPSLTLQELPDELEGHTLFTTIRGRAREASMVNSFRPTMHPSSTTPDEVVLSWEGDPTTTQAVQWRTNTAVTDGYVKYWKHGASENNAQEAAGTPLRLKDVYISNDMEVNHWGVNLTGLTPGTKYDYKVVSKQQGTSSEMYTFTTAPDKKDTPFKFIYIGDTHNADIVKPTLEQAFKACPDAAFLTHTGDHVNTGLFRNEWDRQLYLGKEVFANMSYMPVLGNHDSQDGLPPELYTQLFRLPENSGCGLTPERNYSFTYGDARFIVIDVTGGSAEKVKCWLDGEMNKATEKWKIVMMHFPPYHSDRYSPQLRAWWGPLFDKYGIDLVLSGHIHQYFRSYPIFGNEVMNTTGKGTVYVASMVVKGNESERVPSSNYNVTYSFKGGQYQIIEINGNNLDFLSKSNDGAVIDKFQLVKP</sequence>
<dbReference type="PROSITE" id="PS51257">
    <property type="entry name" value="PROKAR_LIPOPROTEIN"/>
    <property type="match status" value="1"/>
</dbReference>
<dbReference type="InterPro" id="IPR003961">
    <property type="entry name" value="FN3_dom"/>
</dbReference>
<dbReference type="PANTHER" id="PTHR45867">
    <property type="entry name" value="PURPLE ACID PHOSPHATASE"/>
    <property type="match status" value="1"/>
</dbReference>
<reference evidence="5" key="1">
    <citation type="submission" date="2016-10" db="EMBL/GenBank/DDBJ databases">
        <authorList>
            <person name="Varghese N."/>
            <person name="Submissions S."/>
        </authorList>
    </citation>
    <scope>NUCLEOTIDE SEQUENCE [LARGE SCALE GENOMIC DNA]</scope>
    <source>
        <strain evidence="5">Jip14</strain>
    </source>
</reference>
<dbReference type="SUPFAM" id="SSF56300">
    <property type="entry name" value="Metallo-dependent phosphatases"/>
    <property type="match status" value="1"/>
</dbReference>
<proteinExistence type="predicted"/>
<dbReference type="Gene3D" id="2.60.40.380">
    <property type="entry name" value="Purple acid phosphatase-like, N-terminal"/>
    <property type="match status" value="1"/>
</dbReference>
<dbReference type="Gene3D" id="3.60.21.10">
    <property type="match status" value="1"/>
</dbReference>
<evidence type="ECO:0000256" key="2">
    <source>
        <dbReference type="SAM" id="SignalP"/>
    </source>
</evidence>
<dbReference type="Pfam" id="PF16656">
    <property type="entry name" value="Pur_ac_phosph_N"/>
    <property type="match status" value="1"/>
</dbReference>
<evidence type="ECO:0000313" key="4">
    <source>
        <dbReference type="EMBL" id="SEK26974.1"/>
    </source>
</evidence>
<organism evidence="4 5">
    <name type="scientific">Parapedobacter koreensis</name>
    <dbReference type="NCBI Taxonomy" id="332977"/>
    <lineage>
        <taxon>Bacteria</taxon>
        <taxon>Pseudomonadati</taxon>
        <taxon>Bacteroidota</taxon>
        <taxon>Sphingobacteriia</taxon>
        <taxon>Sphingobacteriales</taxon>
        <taxon>Sphingobacteriaceae</taxon>
        <taxon>Parapedobacter</taxon>
    </lineage>
</organism>
<dbReference type="Pfam" id="PF00149">
    <property type="entry name" value="Metallophos"/>
    <property type="match status" value="1"/>
</dbReference>
<dbReference type="OrthoDB" id="9801383at2"/>
<dbReference type="GO" id="GO:0003993">
    <property type="term" value="F:acid phosphatase activity"/>
    <property type="evidence" value="ECO:0007669"/>
    <property type="project" value="InterPro"/>
</dbReference>
<keyword evidence="1 2" id="KW-0732">Signal</keyword>
<dbReference type="STRING" id="332977.SAMN05421740_101397"/>
<dbReference type="InterPro" id="IPR015914">
    <property type="entry name" value="PAPs_N"/>
</dbReference>
<dbReference type="GO" id="GO:0046872">
    <property type="term" value="F:metal ion binding"/>
    <property type="evidence" value="ECO:0007669"/>
    <property type="project" value="InterPro"/>
</dbReference>
<keyword evidence="5" id="KW-1185">Reference proteome</keyword>
<dbReference type="RefSeq" id="WP_090602347.1">
    <property type="nucleotide sequence ID" value="NZ_FNZR01000001.1"/>
</dbReference>
<dbReference type="Proteomes" id="UP000198916">
    <property type="component" value="Unassembled WGS sequence"/>
</dbReference>
<dbReference type="AlphaFoldDB" id="A0A1H7FME4"/>
<dbReference type="InterPro" id="IPR004843">
    <property type="entry name" value="Calcineurin-like_PHP"/>
</dbReference>
<dbReference type="InterPro" id="IPR008963">
    <property type="entry name" value="Purple_acid_Pase-like_N"/>
</dbReference>
<accession>A0A1H7FME4</accession>
<dbReference type="SUPFAM" id="SSF49363">
    <property type="entry name" value="Purple acid phosphatase, N-terminal domain"/>
    <property type="match status" value="1"/>
</dbReference>
<name>A0A1H7FME4_9SPHI</name>
<dbReference type="InterPro" id="IPR029052">
    <property type="entry name" value="Metallo-depent_PP-like"/>
</dbReference>
<gene>
    <name evidence="4" type="ORF">SAMN05421740_101397</name>
</gene>
<evidence type="ECO:0000313" key="5">
    <source>
        <dbReference type="Proteomes" id="UP000198916"/>
    </source>
</evidence>
<evidence type="ECO:0000259" key="3">
    <source>
        <dbReference type="SMART" id="SM00060"/>
    </source>
</evidence>
<feature type="signal peptide" evidence="2">
    <location>
        <begin position="1"/>
        <end position="21"/>
    </location>
</feature>
<dbReference type="PANTHER" id="PTHR45867:SF3">
    <property type="entry name" value="ACID PHOSPHATASE TYPE 7"/>
    <property type="match status" value="1"/>
</dbReference>
<dbReference type="SMART" id="SM00060">
    <property type="entry name" value="FN3"/>
    <property type="match status" value="1"/>
</dbReference>
<dbReference type="EMBL" id="FNZR01000001">
    <property type="protein sequence ID" value="SEK26974.1"/>
    <property type="molecule type" value="Genomic_DNA"/>
</dbReference>
<feature type="chain" id="PRO_5011462733" evidence="2">
    <location>
        <begin position="22"/>
        <end position="599"/>
    </location>
</feature>